<dbReference type="SUPFAM" id="SSF54593">
    <property type="entry name" value="Glyoxalase/Bleomycin resistance protein/Dihydroxybiphenyl dioxygenase"/>
    <property type="match status" value="1"/>
</dbReference>
<dbReference type="CDD" id="cd08352">
    <property type="entry name" value="VOC_Bs_YwkD_like"/>
    <property type="match status" value="1"/>
</dbReference>
<dbReference type="RefSeq" id="WP_371827821.1">
    <property type="nucleotide sequence ID" value="NZ_FODB01000023.1"/>
</dbReference>
<evidence type="ECO:0000256" key="1">
    <source>
        <dbReference type="ARBA" id="ARBA00022723"/>
    </source>
</evidence>
<dbReference type="InterPro" id="IPR037523">
    <property type="entry name" value="VOC_core"/>
</dbReference>
<keyword evidence="1" id="KW-0479">Metal-binding</keyword>
<dbReference type="InterPro" id="IPR029068">
    <property type="entry name" value="Glyas_Bleomycin-R_OHBP_Dase"/>
</dbReference>
<dbReference type="InterPro" id="IPR051332">
    <property type="entry name" value="Fosfomycin_Res_Enzymes"/>
</dbReference>
<dbReference type="Gene3D" id="3.10.180.10">
    <property type="entry name" value="2,3-Dihydroxybiphenyl 1,2-Dioxygenase, domain 1"/>
    <property type="match status" value="1"/>
</dbReference>
<name>A0A1H8J3Q6_9GAMM</name>
<feature type="domain" description="VOC" evidence="2">
    <location>
        <begin position="48"/>
        <end position="171"/>
    </location>
</feature>
<organism evidence="3 4">
    <name type="scientific">Vreelandella aquamarina</name>
    <dbReference type="NCBI Taxonomy" id="77097"/>
    <lineage>
        <taxon>Bacteria</taxon>
        <taxon>Pseudomonadati</taxon>
        <taxon>Pseudomonadota</taxon>
        <taxon>Gammaproteobacteria</taxon>
        <taxon>Oceanospirillales</taxon>
        <taxon>Halomonadaceae</taxon>
        <taxon>Vreelandella</taxon>
    </lineage>
</organism>
<proteinExistence type="predicted"/>
<dbReference type="InterPro" id="IPR004360">
    <property type="entry name" value="Glyas_Fos-R_dOase_dom"/>
</dbReference>
<evidence type="ECO:0000313" key="3">
    <source>
        <dbReference type="EMBL" id="SEN75382.1"/>
    </source>
</evidence>
<dbReference type="Proteomes" id="UP000199493">
    <property type="component" value="Unassembled WGS sequence"/>
</dbReference>
<dbReference type="PANTHER" id="PTHR36113">
    <property type="entry name" value="LYASE, PUTATIVE-RELATED-RELATED"/>
    <property type="match status" value="1"/>
</dbReference>
<dbReference type="GO" id="GO:0046872">
    <property type="term" value="F:metal ion binding"/>
    <property type="evidence" value="ECO:0007669"/>
    <property type="project" value="UniProtKB-KW"/>
</dbReference>
<protein>
    <submittedName>
        <fullName evidence="3">Glyoxylase I family protein</fullName>
    </submittedName>
</protein>
<feature type="non-terminal residue" evidence="3">
    <location>
        <position position="1"/>
    </location>
</feature>
<dbReference type="PROSITE" id="PS51819">
    <property type="entry name" value="VOC"/>
    <property type="match status" value="1"/>
</dbReference>
<accession>A0A1H8J3Q6</accession>
<dbReference type="AlphaFoldDB" id="A0A1H8J3Q6"/>
<dbReference type="NCBIfam" id="NF008551">
    <property type="entry name" value="PRK11478.1"/>
    <property type="match status" value="1"/>
</dbReference>
<dbReference type="InterPro" id="IPR037478">
    <property type="entry name" value="YwkD-like_dom"/>
</dbReference>
<dbReference type="STRING" id="77097.SAMN04490369_10231"/>
<gene>
    <name evidence="3" type="ORF">SAMN04490369_10231</name>
</gene>
<evidence type="ECO:0000313" key="4">
    <source>
        <dbReference type="Proteomes" id="UP000199493"/>
    </source>
</evidence>
<reference evidence="3 4" key="1">
    <citation type="submission" date="2016-10" db="EMBL/GenBank/DDBJ databases">
        <authorList>
            <person name="de Groot N.N."/>
        </authorList>
    </citation>
    <scope>NUCLEOTIDE SEQUENCE [LARGE SCALE GENOMIC DNA]</scope>
    <source>
        <strain evidence="3 4">558</strain>
    </source>
</reference>
<dbReference type="PANTHER" id="PTHR36113:SF6">
    <property type="entry name" value="FOSFOMYCIN RESISTANCE PROTEIN FOSX"/>
    <property type="match status" value="1"/>
</dbReference>
<dbReference type="Pfam" id="PF00903">
    <property type="entry name" value="Glyoxalase"/>
    <property type="match status" value="1"/>
</dbReference>
<evidence type="ECO:0000259" key="2">
    <source>
        <dbReference type="PROSITE" id="PS51819"/>
    </source>
</evidence>
<sequence>NTKKNITSAGTATPTTLRLRLHSVSAHAASVMFTRIKFKSENVVNLESIHHVAIICSDYQRSKSFYTEILGLKILAENYRESRDSYKLDLALPNGGQIELFSFPEPPSRLSNPEAQGLRHLAFVVNSVESTANELQSHGIDVEPIRVDEFTGKRFTFFKDPDGLPLELYEK</sequence>
<dbReference type="EMBL" id="FODB01000023">
    <property type="protein sequence ID" value="SEN75382.1"/>
    <property type="molecule type" value="Genomic_DNA"/>
</dbReference>